<feature type="transmembrane region" description="Helical" evidence="2">
    <location>
        <begin position="74"/>
        <end position="95"/>
    </location>
</feature>
<accession>A0A1G6KPH6</accession>
<keyword evidence="4" id="KW-1185">Reference proteome</keyword>
<protein>
    <submittedName>
        <fullName evidence="3">Uncharacterized protein</fullName>
    </submittedName>
</protein>
<dbReference type="Proteomes" id="UP000199039">
    <property type="component" value="Unassembled WGS sequence"/>
</dbReference>
<keyword evidence="2" id="KW-1133">Transmembrane helix</keyword>
<reference evidence="3 4" key="1">
    <citation type="submission" date="2016-09" db="EMBL/GenBank/DDBJ databases">
        <authorList>
            <person name="Capua I."/>
            <person name="De Benedictis P."/>
            <person name="Joannis T."/>
            <person name="Lombin L.H."/>
            <person name="Cattoli G."/>
        </authorList>
    </citation>
    <scope>NUCLEOTIDE SEQUENCE [LARGE SCALE GENOMIC DNA]</scope>
    <source>
        <strain evidence="3 4">ISLP-3</strain>
    </source>
</reference>
<evidence type="ECO:0000313" key="4">
    <source>
        <dbReference type="Proteomes" id="UP000199039"/>
    </source>
</evidence>
<sequence length="99" mass="10365">MNDSTERPEAEDLQAEPPLTGSTRSDDARPVEQIPTAASRPPVRMSTVVWGLIIIVVGAGVLARALGAEFDNELALIALLCVAGVALVATSIVSATRKR</sequence>
<feature type="compositionally biased region" description="Basic and acidic residues" evidence="1">
    <location>
        <begin position="1"/>
        <end position="10"/>
    </location>
</feature>
<organism evidence="3 4">
    <name type="scientific">Sanguibacter gelidistatuariae</name>
    <dbReference type="NCBI Taxonomy" id="1814289"/>
    <lineage>
        <taxon>Bacteria</taxon>
        <taxon>Bacillati</taxon>
        <taxon>Actinomycetota</taxon>
        <taxon>Actinomycetes</taxon>
        <taxon>Micrococcales</taxon>
        <taxon>Sanguibacteraceae</taxon>
        <taxon>Sanguibacter</taxon>
    </lineage>
</organism>
<dbReference type="RefSeq" id="WP_093182268.1">
    <property type="nucleotide sequence ID" value="NZ_FMYH01000002.1"/>
</dbReference>
<evidence type="ECO:0000313" key="3">
    <source>
        <dbReference type="EMBL" id="SDC32950.1"/>
    </source>
</evidence>
<gene>
    <name evidence="3" type="ORF">SAMN05216410_1650</name>
</gene>
<name>A0A1G6KPH6_9MICO</name>
<keyword evidence="2" id="KW-0812">Transmembrane</keyword>
<feature type="transmembrane region" description="Helical" evidence="2">
    <location>
        <begin position="48"/>
        <end position="68"/>
    </location>
</feature>
<dbReference type="STRING" id="1814289.SAMN05216410_1650"/>
<evidence type="ECO:0000256" key="2">
    <source>
        <dbReference type="SAM" id="Phobius"/>
    </source>
</evidence>
<feature type="region of interest" description="Disordered" evidence="1">
    <location>
        <begin position="1"/>
        <end position="39"/>
    </location>
</feature>
<evidence type="ECO:0000256" key="1">
    <source>
        <dbReference type="SAM" id="MobiDB-lite"/>
    </source>
</evidence>
<proteinExistence type="predicted"/>
<dbReference type="EMBL" id="FMYH01000002">
    <property type="protein sequence ID" value="SDC32950.1"/>
    <property type="molecule type" value="Genomic_DNA"/>
</dbReference>
<dbReference type="AlphaFoldDB" id="A0A1G6KPH6"/>
<keyword evidence="2" id="KW-0472">Membrane</keyword>